<dbReference type="AlphaFoldDB" id="A0A0G1GVV1"/>
<evidence type="ECO:0000313" key="9">
    <source>
        <dbReference type="Proteomes" id="UP000034617"/>
    </source>
</evidence>
<dbReference type="PIRSF" id="PIRSF004869">
    <property type="entry name" value="PflX_prd"/>
    <property type="match status" value="1"/>
</dbReference>
<reference evidence="8 9" key="1">
    <citation type="journal article" date="2015" name="Nature">
        <title>rRNA introns, odd ribosomes, and small enigmatic genomes across a large radiation of phyla.</title>
        <authorList>
            <person name="Brown C.T."/>
            <person name="Hug L.A."/>
            <person name="Thomas B.C."/>
            <person name="Sharon I."/>
            <person name="Castelle C.J."/>
            <person name="Singh A."/>
            <person name="Wilkins M.J."/>
            <person name="Williams K.H."/>
            <person name="Banfield J.F."/>
        </authorList>
    </citation>
    <scope>NUCLEOTIDE SEQUENCE [LARGE SCALE GENOMIC DNA]</scope>
</reference>
<dbReference type="Pfam" id="PF04055">
    <property type="entry name" value="Radical_SAM"/>
    <property type="match status" value="1"/>
</dbReference>
<comment type="cofactor">
    <cofactor evidence="6">
        <name>[4Fe-4S] cluster</name>
        <dbReference type="ChEBI" id="CHEBI:49883"/>
    </cofactor>
    <text evidence="6">Binds 1 [4Fe-4S] cluster. The cluster is coordinated with 3 cysteines and an exchangeable S-adenosyl-L-methionine.</text>
</comment>
<evidence type="ECO:0000256" key="6">
    <source>
        <dbReference type="PIRSR" id="PIRSR004869-50"/>
    </source>
</evidence>
<keyword evidence="2 6" id="KW-0949">S-adenosyl-L-methionine</keyword>
<dbReference type="GO" id="GO:0003824">
    <property type="term" value="F:catalytic activity"/>
    <property type="evidence" value="ECO:0007669"/>
    <property type="project" value="InterPro"/>
</dbReference>
<comment type="caution">
    <text evidence="8">The sequence shown here is derived from an EMBL/GenBank/DDBJ whole genome shotgun (WGS) entry which is preliminary data.</text>
</comment>
<dbReference type="InterPro" id="IPR013785">
    <property type="entry name" value="Aldolase_TIM"/>
</dbReference>
<evidence type="ECO:0000256" key="1">
    <source>
        <dbReference type="ARBA" id="ARBA00022485"/>
    </source>
</evidence>
<dbReference type="NCBIfam" id="TIGR04337">
    <property type="entry name" value="AmmeMemoSam_rS"/>
    <property type="match status" value="1"/>
</dbReference>
<dbReference type="PATRIC" id="fig|1618447.3.peg.260"/>
<dbReference type="PANTHER" id="PTHR30352">
    <property type="entry name" value="PYRUVATE FORMATE-LYASE-ACTIVATING ENZYME"/>
    <property type="match status" value="1"/>
</dbReference>
<dbReference type="Gene3D" id="3.20.20.70">
    <property type="entry name" value="Aldolase class I"/>
    <property type="match status" value="1"/>
</dbReference>
<dbReference type="InterPro" id="IPR027596">
    <property type="entry name" value="AmmeMemoSam_rS"/>
</dbReference>
<dbReference type="PROSITE" id="PS51918">
    <property type="entry name" value="RADICAL_SAM"/>
    <property type="match status" value="1"/>
</dbReference>
<feature type="domain" description="Radical SAM core" evidence="7">
    <location>
        <begin position="67"/>
        <end position="294"/>
    </location>
</feature>
<dbReference type="SFLD" id="SFLDS00029">
    <property type="entry name" value="Radical_SAM"/>
    <property type="match status" value="1"/>
</dbReference>
<evidence type="ECO:0000256" key="4">
    <source>
        <dbReference type="ARBA" id="ARBA00023004"/>
    </source>
</evidence>
<feature type="binding site" evidence="6">
    <location>
        <position position="89"/>
    </location>
    <ligand>
        <name>[4Fe-4S] cluster</name>
        <dbReference type="ChEBI" id="CHEBI:49883"/>
        <note>4Fe-4S-S-AdoMet</note>
    </ligand>
</feature>
<dbReference type="PANTHER" id="PTHR30352:SF5">
    <property type="entry name" value="PYRUVATE FORMATE-LYASE 1-ACTIVATING ENZYME"/>
    <property type="match status" value="1"/>
</dbReference>
<evidence type="ECO:0000256" key="2">
    <source>
        <dbReference type="ARBA" id="ARBA00022691"/>
    </source>
</evidence>
<keyword evidence="3 6" id="KW-0479">Metal-binding</keyword>
<proteinExistence type="predicted"/>
<feature type="binding site" evidence="6">
    <location>
        <position position="86"/>
    </location>
    <ligand>
        <name>[4Fe-4S] cluster</name>
        <dbReference type="ChEBI" id="CHEBI:49883"/>
        <note>4Fe-4S-S-AdoMet</note>
    </ligand>
</feature>
<name>A0A0G1GVV1_9BACT</name>
<dbReference type="InterPro" id="IPR058240">
    <property type="entry name" value="rSAM_sf"/>
</dbReference>
<dbReference type="GO" id="GO:0046872">
    <property type="term" value="F:metal ion binding"/>
    <property type="evidence" value="ECO:0007669"/>
    <property type="project" value="UniProtKB-KW"/>
</dbReference>
<dbReference type="InterPro" id="IPR016431">
    <property type="entry name" value="Pyrv-formate_lyase-activ_prd"/>
</dbReference>
<keyword evidence="1" id="KW-0004">4Fe-4S</keyword>
<dbReference type="CDD" id="cd01335">
    <property type="entry name" value="Radical_SAM"/>
    <property type="match status" value="1"/>
</dbReference>
<feature type="binding site" evidence="6">
    <location>
        <position position="82"/>
    </location>
    <ligand>
        <name>[4Fe-4S] cluster</name>
        <dbReference type="ChEBI" id="CHEBI:49883"/>
        <note>4Fe-4S-S-AdoMet</note>
    </ligand>
</feature>
<keyword evidence="5 6" id="KW-0411">Iron-sulfur</keyword>
<evidence type="ECO:0000256" key="5">
    <source>
        <dbReference type="ARBA" id="ARBA00023014"/>
    </source>
</evidence>
<dbReference type="GO" id="GO:0051539">
    <property type="term" value="F:4 iron, 4 sulfur cluster binding"/>
    <property type="evidence" value="ECO:0007669"/>
    <property type="project" value="UniProtKB-KW"/>
</dbReference>
<dbReference type="InterPro" id="IPR034457">
    <property type="entry name" value="Organic_radical-activating"/>
</dbReference>
<organism evidence="8 9">
    <name type="scientific">Candidatus Gottesmanbacteria bacterium GW2011_GWB1_44_11c</name>
    <dbReference type="NCBI Taxonomy" id="1618447"/>
    <lineage>
        <taxon>Bacteria</taxon>
        <taxon>Candidatus Gottesmaniibacteriota</taxon>
    </lineage>
</organism>
<dbReference type="SUPFAM" id="SSF102114">
    <property type="entry name" value="Radical SAM enzymes"/>
    <property type="match status" value="1"/>
</dbReference>
<evidence type="ECO:0000256" key="3">
    <source>
        <dbReference type="ARBA" id="ARBA00022723"/>
    </source>
</evidence>
<protein>
    <submittedName>
        <fullName evidence="8">Radical SAM domain protein</fullName>
    </submittedName>
</protein>
<sequence>MKDCVLFSKLSENTVQCSACCHRCTIKDGATGICGVRKNYHGILKLLVWNKPTGVAVEPVEKKPLFHFLPGTPIFSLGTFGCNFGCLFCQNAMTSQLSKTDRWKGMYTKFLNQLKEWPPEKIVSYCTQNTISSIAFTYNEPSIFTEYTVDVMKLAKKSGIRGVFVSNGYQTKECLDYIEPYIDAFNIDLKSFRTEFYQTICNAKLQPVLDTIQRIYEMGKWMEITTLVIDGKNDSDEELTDIAKFIAQISPDIPWHLSACHPEYKMTDIRVTPKSTLQWAYEIGRQTGLHYVYLGNISNNAHAHTLCPTCKTILIERNYFDVANNSMKKGACPNCHTHIPGIWG</sequence>
<evidence type="ECO:0000313" key="8">
    <source>
        <dbReference type="EMBL" id="KKT38765.1"/>
    </source>
</evidence>
<evidence type="ECO:0000259" key="7">
    <source>
        <dbReference type="PROSITE" id="PS51918"/>
    </source>
</evidence>
<dbReference type="InterPro" id="IPR007197">
    <property type="entry name" value="rSAM"/>
</dbReference>
<dbReference type="SFLD" id="SFLDG01101">
    <property type="entry name" value="Uncharacterised_Radical_SAM_Su"/>
    <property type="match status" value="1"/>
</dbReference>
<accession>A0A0G1GVV1</accession>
<gene>
    <name evidence="8" type="ORF">UW22_C0006G0031</name>
</gene>
<keyword evidence="4 6" id="KW-0408">Iron</keyword>
<dbReference type="Proteomes" id="UP000034617">
    <property type="component" value="Unassembled WGS sequence"/>
</dbReference>
<dbReference type="EMBL" id="LCHM01000006">
    <property type="protein sequence ID" value="KKT38765.1"/>
    <property type="molecule type" value="Genomic_DNA"/>
</dbReference>